<dbReference type="EMBL" id="KQ998208">
    <property type="protein sequence ID" value="KZV43154.1"/>
    <property type="molecule type" value="Genomic_DNA"/>
</dbReference>
<name>A0A2Z7C8C8_9LAMI</name>
<dbReference type="Proteomes" id="UP000250235">
    <property type="component" value="Unassembled WGS sequence"/>
</dbReference>
<feature type="domain" description="RING-CH-type" evidence="6">
    <location>
        <begin position="72"/>
        <end position="137"/>
    </location>
</feature>
<dbReference type="SMART" id="SM00744">
    <property type="entry name" value="RINGv"/>
    <property type="match status" value="1"/>
</dbReference>
<organism evidence="7 8">
    <name type="scientific">Dorcoceras hygrometricum</name>
    <dbReference type="NCBI Taxonomy" id="472368"/>
    <lineage>
        <taxon>Eukaryota</taxon>
        <taxon>Viridiplantae</taxon>
        <taxon>Streptophyta</taxon>
        <taxon>Embryophyta</taxon>
        <taxon>Tracheophyta</taxon>
        <taxon>Spermatophyta</taxon>
        <taxon>Magnoliopsida</taxon>
        <taxon>eudicotyledons</taxon>
        <taxon>Gunneridae</taxon>
        <taxon>Pentapetalae</taxon>
        <taxon>asterids</taxon>
        <taxon>lamiids</taxon>
        <taxon>Lamiales</taxon>
        <taxon>Gesneriaceae</taxon>
        <taxon>Didymocarpoideae</taxon>
        <taxon>Trichosporeae</taxon>
        <taxon>Loxocarpinae</taxon>
        <taxon>Dorcoceras</taxon>
    </lineage>
</organism>
<keyword evidence="5" id="KW-1133">Transmembrane helix</keyword>
<keyword evidence="8" id="KW-1185">Reference proteome</keyword>
<reference evidence="7 8" key="1">
    <citation type="journal article" date="2015" name="Proc. Natl. Acad. Sci. U.S.A.">
        <title>The resurrection genome of Boea hygrometrica: A blueprint for survival of dehydration.</title>
        <authorList>
            <person name="Xiao L."/>
            <person name="Yang G."/>
            <person name="Zhang L."/>
            <person name="Yang X."/>
            <person name="Zhao S."/>
            <person name="Ji Z."/>
            <person name="Zhou Q."/>
            <person name="Hu M."/>
            <person name="Wang Y."/>
            <person name="Chen M."/>
            <person name="Xu Y."/>
            <person name="Jin H."/>
            <person name="Xiao X."/>
            <person name="Hu G."/>
            <person name="Bao F."/>
            <person name="Hu Y."/>
            <person name="Wan P."/>
            <person name="Li L."/>
            <person name="Deng X."/>
            <person name="Kuang T."/>
            <person name="Xiang C."/>
            <person name="Zhu J.K."/>
            <person name="Oliver M.J."/>
            <person name="He Y."/>
        </authorList>
    </citation>
    <scope>NUCLEOTIDE SEQUENCE [LARGE SCALE GENOMIC DNA]</scope>
    <source>
        <strain evidence="8">cv. XS01</strain>
    </source>
</reference>
<keyword evidence="2" id="KW-0863">Zinc-finger</keyword>
<keyword evidence="5" id="KW-0812">Transmembrane</keyword>
<dbReference type="InterPro" id="IPR013083">
    <property type="entry name" value="Znf_RING/FYVE/PHD"/>
</dbReference>
<feature type="compositionally biased region" description="Basic and acidic residues" evidence="4">
    <location>
        <begin position="20"/>
        <end position="49"/>
    </location>
</feature>
<evidence type="ECO:0000256" key="1">
    <source>
        <dbReference type="ARBA" id="ARBA00022723"/>
    </source>
</evidence>
<feature type="region of interest" description="Disordered" evidence="4">
    <location>
        <begin position="1"/>
        <end position="49"/>
    </location>
</feature>
<evidence type="ECO:0000259" key="6">
    <source>
        <dbReference type="PROSITE" id="PS51292"/>
    </source>
</evidence>
<protein>
    <recommendedName>
        <fullName evidence="6">RING-CH-type domain-containing protein</fullName>
    </recommendedName>
</protein>
<dbReference type="Pfam" id="PF12906">
    <property type="entry name" value="RINGv"/>
    <property type="match status" value="1"/>
</dbReference>
<evidence type="ECO:0000256" key="2">
    <source>
        <dbReference type="ARBA" id="ARBA00022771"/>
    </source>
</evidence>
<dbReference type="PROSITE" id="PS51292">
    <property type="entry name" value="ZF_RING_CH"/>
    <property type="match status" value="1"/>
</dbReference>
<evidence type="ECO:0000256" key="4">
    <source>
        <dbReference type="SAM" id="MobiDB-lite"/>
    </source>
</evidence>
<keyword evidence="1" id="KW-0479">Metal-binding</keyword>
<dbReference type="SUPFAM" id="SSF57850">
    <property type="entry name" value="RING/U-box"/>
    <property type="match status" value="1"/>
</dbReference>
<dbReference type="PANTHER" id="PTHR46214:SF8">
    <property type="entry name" value="RING_FYVE_PHD ZINC FINGER SUPERFAMILY PROTEIN"/>
    <property type="match status" value="1"/>
</dbReference>
<dbReference type="AlphaFoldDB" id="A0A2Z7C8C8"/>
<gene>
    <name evidence="7" type="ORF">F511_07969</name>
</gene>
<sequence length="200" mass="22439">MEAEEEIHRTRSSNANQETQQKKVDSSGRGSSDERVRGDSGGEKNDQVKNRDCSIDIKVDAVNGTVPGGSETSSKAERVCRICHLGAESSSEGSELLELGCDCRGELGWSHRHCADAWFWHKGDRRCEICGTMAKNVDNKSREETSLFLMEWNEIRLVAATLDNPQASSRRCKQYICRFLAICLVLAFLLPWFFKGIHLL</sequence>
<accession>A0A2Z7C8C8</accession>
<evidence type="ECO:0000256" key="5">
    <source>
        <dbReference type="SAM" id="Phobius"/>
    </source>
</evidence>
<evidence type="ECO:0000313" key="8">
    <source>
        <dbReference type="Proteomes" id="UP000250235"/>
    </source>
</evidence>
<keyword evidence="3" id="KW-0862">Zinc</keyword>
<dbReference type="OrthoDB" id="912170at2759"/>
<dbReference type="Gene3D" id="3.30.40.10">
    <property type="entry name" value="Zinc/RING finger domain, C3HC4 (zinc finger)"/>
    <property type="match status" value="1"/>
</dbReference>
<dbReference type="GO" id="GO:0008270">
    <property type="term" value="F:zinc ion binding"/>
    <property type="evidence" value="ECO:0007669"/>
    <property type="project" value="UniProtKB-KW"/>
</dbReference>
<evidence type="ECO:0000256" key="3">
    <source>
        <dbReference type="ARBA" id="ARBA00022833"/>
    </source>
</evidence>
<feature type="transmembrane region" description="Helical" evidence="5">
    <location>
        <begin position="175"/>
        <end position="194"/>
    </location>
</feature>
<keyword evidence="5" id="KW-0472">Membrane</keyword>
<dbReference type="PANTHER" id="PTHR46214">
    <property type="entry name" value="ZINC FINGER, RING-CH-TYPE"/>
    <property type="match status" value="1"/>
</dbReference>
<dbReference type="InterPro" id="IPR011016">
    <property type="entry name" value="Znf_RING-CH"/>
</dbReference>
<evidence type="ECO:0000313" key="7">
    <source>
        <dbReference type="EMBL" id="KZV43154.1"/>
    </source>
</evidence>
<proteinExistence type="predicted"/>